<feature type="compositionally biased region" description="Basic and acidic residues" evidence="4">
    <location>
        <begin position="763"/>
        <end position="773"/>
    </location>
</feature>
<evidence type="ECO:0000259" key="8">
    <source>
        <dbReference type="Pfam" id="PF17390"/>
    </source>
</evidence>
<evidence type="ECO:0000313" key="10">
    <source>
        <dbReference type="Proteomes" id="UP001595908"/>
    </source>
</evidence>
<dbReference type="InterPro" id="IPR013737">
    <property type="entry name" value="Bac_rhamnosid_N"/>
</dbReference>
<comment type="caution">
    <text evidence="9">The sequence shown here is derived from an EMBL/GenBank/DDBJ whole genome shotgun (WGS) entry which is preliminary data.</text>
</comment>
<dbReference type="Gene3D" id="1.50.10.10">
    <property type="match status" value="1"/>
</dbReference>
<dbReference type="GeneID" id="31235603"/>
<dbReference type="PANTHER" id="PTHR33307:SF6">
    <property type="entry name" value="ALPHA-RHAMNOSIDASE (EUROFUNG)-RELATED"/>
    <property type="match status" value="1"/>
</dbReference>
<dbReference type="Gene3D" id="2.60.120.260">
    <property type="entry name" value="Galactose-binding domain-like"/>
    <property type="match status" value="2"/>
</dbReference>
<sequence length="773" mass="83798">MTLWHGRFIAADSTTHDAPLLRHTFTSEQSHGPIQQATLALSALGVCEAFVNGVAVSDDLLTPGWSSYEWRVRYTEHDVTPLLAPRSTIGIALGNGWYRGRLGWGGGAEKYGDEIAAFAQLRIRYADGHEQVVATDSTWRSGAGPVTANDLYDGQSIDARRADGAWMLPGFDDSGWQGVHVVDADLGILEPYIGPPVRRQEEIAPVDVFTSPSGATLVDFGVNIVGWVRAQVTGAAGSVVTLRHAEVLEAGEIGVRPLRTAKATDTFTLSGGEDVFEPTFTFHGFRYVEVTGWPEGATSIADGGLTAVVIGSALRRTGTFSCSDPLLNQLHTNVVRGLRGNFVDVPTDCPQRDERLGWTGDISVFTPTASYLFDVKDFLRDWLRDLHLEQANRNGLVPVVVPDVMKKMQLPPGVPEVDSTAIWGDAAAWVPWALWQAYGDPVVLEESFDAMAAHVRRVRSLLSPTGVWDAGFQFADWLDPDSDPAQPWMSKADNGVVATASAYRSAVITSDTAAVLGRTADREEFREMAAGLRRAFREQYVDGERILSDCTTVYSLAIVFGLLDDDEATWAGARLAELVAESDYVISTGFAGTPFVTDALSRTGHTSTAYRLLLQKECPSWLYPVTMGATTIWERWDSMLPDGSINPGEMTSFNHYALGSVADWMHRVVAGIAPLDPGYRRILIAPQPGGGLDWAESELDTPHGVARVHWSSTAGTIELDLTVPSGSTAVVRLPGRPEHCVGPGNHTLTAEAGDVTGRPSSWQREREVPEATP</sequence>
<dbReference type="InterPro" id="IPR035398">
    <property type="entry name" value="Bac_rhamnosid_C"/>
</dbReference>
<evidence type="ECO:0000313" key="9">
    <source>
        <dbReference type="EMBL" id="MFC4983222.1"/>
    </source>
</evidence>
<dbReference type="PANTHER" id="PTHR33307">
    <property type="entry name" value="ALPHA-RHAMNOSIDASE (EUROFUNG)"/>
    <property type="match status" value="1"/>
</dbReference>
<evidence type="ECO:0000256" key="2">
    <source>
        <dbReference type="ARBA" id="ARBA00012652"/>
    </source>
</evidence>
<dbReference type="Pfam" id="PF08531">
    <property type="entry name" value="Bac_rhamnosid_N"/>
    <property type="match status" value="1"/>
</dbReference>
<organism evidence="9 10">
    <name type="scientific">Streptomyces atroolivaceus</name>
    <dbReference type="NCBI Taxonomy" id="66869"/>
    <lineage>
        <taxon>Bacteria</taxon>
        <taxon>Bacillati</taxon>
        <taxon>Actinomycetota</taxon>
        <taxon>Actinomycetes</taxon>
        <taxon>Kitasatosporales</taxon>
        <taxon>Streptomycetaceae</taxon>
        <taxon>Streptomyces</taxon>
    </lineage>
</organism>
<dbReference type="InterPro" id="IPR035396">
    <property type="entry name" value="Bac_rhamnosid6H"/>
</dbReference>
<comment type="catalytic activity">
    <reaction evidence="1">
        <text>Hydrolysis of terminal non-reducing alpha-L-rhamnose residues in alpha-L-rhamnosides.</text>
        <dbReference type="EC" id="3.2.1.40"/>
    </reaction>
</comment>
<dbReference type="RefSeq" id="WP_051709742.1">
    <property type="nucleotide sequence ID" value="NZ_JBHSJE010000014.1"/>
</dbReference>
<protein>
    <recommendedName>
        <fullName evidence="2">alpha-L-rhamnosidase</fullName>
        <ecNumber evidence="2">3.2.1.40</ecNumber>
    </recommendedName>
</protein>
<feature type="region of interest" description="Disordered" evidence="4">
    <location>
        <begin position="741"/>
        <end position="773"/>
    </location>
</feature>
<evidence type="ECO:0000256" key="4">
    <source>
        <dbReference type="SAM" id="MobiDB-lite"/>
    </source>
</evidence>
<evidence type="ECO:0000259" key="6">
    <source>
        <dbReference type="Pfam" id="PF08531"/>
    </source>
</evidence>
<feature type="domain" description="Alpha-L-rhamnosidase C-terminal" evidence="8">
    <location>
        <begin position="671"/>
        <end position="742"/>
    </location>
</feature>
<keyword evidence="10" id="KW-1185">Reference proteome</keyword>
<keyword evidence="3 9" id="KW-0378">Hydrolase</keyword>
<dbReference type="InterPro" id="IPR016007">
    <property type="entry name" value="Alpha_rhamnosid"/>
</dbReference>
<gene>
    <name evidence="9" type="ORF">ACFPL4_33640</name>
</gene>
<dbReference type="Pfam" id="PF17390">
    <property type="entry name" value="Bac_rhamnosid_C"/>
    <property type="match status" value="1"/>
</dbReference>
<dbReference type="EMBL" id="JBHSJE010000014">
    <property type="protein sequence ID" value="MFC4983222.1"/>
    <property type="molecule type" value="Genomic_DNA"/>
</dbReference>
<feature type="domain" description="Bacterial alpha-L-rhamnosidase N-terminal" evidence="6">
    <location>
        <begin position="34"/>
        <end position="201"/>
    </location>
</feature>
<name>A0ABV9VK14_STRAZ</name>
<evidence type="ECO:0000259" key="7">
    <source>
        <dbReference type="Pfam" id="PF17389"/>
    </source>
</evidence>
<feature type="domain" description="Alpha-L-rhamnosidase six-hairpin glycosidase" evidence="7">
    <location>
        <begin position="315"/>
        <end position="669"/>
    </location>
</feature>
<dbReference type="Pfam" id="PF05592">
    <property type="entry name" value="Bac_rhamnosid"/>
    <property type="match status" value="1"/>
</dbReference>
<dbReference type="InterPro" id="IPR012341">
    <property type="entry name" value="6hp_glycosidase-like_sf"/>
</dbReference>
<evidence type="ECO:0000259" key="5">
    <source>
        <dbReference type="Pfam" id="PF05592"/>
    </source>
</evidence>
<dbReference type="SUPFAM" id="SSF48208">
    <property type="entry name" value="Six-hairpin glycosidases"/>
    <property type="match status" value="1"/>
</dbReference>
<dbReference type="GO" id="GO:0016787">
    <property type="term" value="F:hydrolase activity"/>
    <property type="evidence" value="ECO:0007669"/>
    <property type="project" value="UniProtKB-KW"/>
</dbReference>
<dbReference type="Gene3D" id="2.60.420.10">
    <property type="entry name" value="Maltose phosphorylase, domain 3"/>
    <property type="match status" value="1"/>
</dbReference>
<dbReference type="InterPro" id="IPR008902">
    <property type="entry name" value="Rhamnosid_concanavalin"/>
</dbReference>
<dbReference type="Proteomes" id="UP001595908">
    <property type="component" value="Unassembled WGS sequence"/>
</dbReference>
<accession>A0ABV9VK14</accession>
<reference evidence="10" key="1">
    <citation type="journal article" date="2019" name="Int. J. Syst. Evol. Microbiol.">
        <title>The Global Catalogue of Microorganisms (GCM) 10K type strain sequencing project: providing services to taxonomists for standard genome sequencing and annotation.</title>
        <authorList>
            <consortium name="The Broad Institute Genomics Platform"/>
            <consortium name="The Broad Institute Genome Sequencing Center for Infectious Disease"/>
            <person name="Wu L."/>
            <person name="Ma J."/>
        </authorList>
    </citation>
    <scope>NUCLEOTIDE SEQUENCE [LARGE SCALE GENOMIC DNA]</scope>
    <source>
        <strain evidence="10">ICMP 257</strain>
    </source>
</reference>
<evidence type="ECO:0000256" key="3">
    <source>
        <dbReference type="ARBA" id="ARBA00022801"/>
    </source>
</evidence>
<proteinExistence type="predicted"/>
<dbReference type="PIRSF" id="PIRSF010631">
    <property type="entry name" value="A-rhamnsds"/>
    <property type="match status" value="1"/>
</dbReference>
<dbReference type="Pfam" id="PF17389">
    <property type="entry name" value="Bac_rhamnosid6H"/>
    <property type="match status" value="1"/>
</dbReference>
<dbReference type="EC" id="3.2.1.40" evidence="2"/>
<feature type="domain" description="Alpha-L-rhamnosidase concanavalin-like" evidence="5">
    <location>
        <begin position="211"/>
        <end position="310"/>
    </location>
</feature>
<evidence type="ECO:0000256" key="1">
    <source>
        <dbReference type="ARBA" id="ARBA00001445"/>
    </source>
</evidence>
<dbReference type="InterPro" id="IPR008928">
    <property type="entry name" value="6-hairpin_glycosidase_sf"/>
</dbReference>